<evidence type="ECO:0000313" key="2">
    <source>
        <dbReference type="Proteomes" id="UP000638560"/>
    </source>
</evidence>
<reference evidence="1 2" key="1">
    <citation type="submission" date="2020-11" db="EMBL/GenBank/DDBJ databases">
        <title>A novel isolate from a Black sea contaminated sediment with potential to produce alkanes: Plantactinospora alkalitolerans sp. nov.</title>
        <authorList>
            <person name="Carro L."/>
            <person name="Veyisoglu A."/>
            <person name="Guven K."/>
            <person name="Schumann P."/>
            <person name="Klenk H.-P."/>
            <person name="Sahin N."/>
        </authorList>
    </citation>
    <scope>NUCLEOTIDE SEQUENCE [LARGE SCALE GENOMIC DNA]</scope>
    <source>
        <strain evidence="1 2">S1510</strain>
    </source>
</reference>
<accession>A0ABS0GN41</accession>
<dbReference type="SUPFAM" id="SSF48452">
    <property type="entry name" value="TPR-like"/>
    <property type="match status" value="1"/>
</dbReference>
<comment type="caution">
    <text evidence="1">The sequence shown here is derived from an EMBL/GenBank/DDBJ whole genome shotgun (WGS) entry which is preliminary data.</text>
</comment>
<gene>
    <name evidence="1" type="ORF">I0C86_01105</name>
</gene>
<organism evidence="1 2">
    <name type="scientific">Plantactinospora alkalitolerans</name>
    <dbReference type="NCBI Taxonomy" id="2789879"/>
    <lineage>
        <taxon>Bacteria</taxon>
        <taxon>Bacillati</taxon>
        <taxon>Actinomycetota</taxon>
        <taxon>Actinomycetes</taxon>
        <taxon>Micromonosporales</taxon>
        <taxon>Micromonosporaceae</taxon>
        <taxon>Plantactinospora</taxon>
    </lineage>
</organism>
<proteinExistence type="predicted"/>
<protein>
    <submittedName>
        <fullName evidence="1">Tetratricopeptide repeat protein</fullName>
    </submittedName>
</protein>
<name>A0ABS0GN41_9ACTN</name>
<dbReference type="InterPro" id="IPR011990">
    <property type="entry name" value="TPR-like_helical_dom_sf"/>
</dbReference>
<dbReference type="Proteomes" id="UP000638560">
    <property type="component" value="Unassembled WGS sequence"/>
</dbReference>
<keyword evidence="2" id="KW-1185">Reference proteome</keyword>
<dbReference type="EMBL" id="JADPUN010000032">
    <property type="protein sequence ID" value="MBF9127601.1"/>
    <property type="molecule type" value="Genomic_DNA"/>
</dbReference>
<dbReference type="RefSeq" id="WP_196199263.1">
    <property type="nucleotide sequence ID" value="NZ_JADPUN010000032.1"/>
</dbReference>
<sequence length="290" mass="32257">MTVFQHSSDDDLVKRAYQAWDAEEWQQAGKLMETALRRAPDRPGSEKLWFDAALAYKFLRDWPKAYELGREAAARASRGQQDPAFWNLGIAATVLRDWSTARDCWIGYGIPLPSGEGEILVDLGITCVRIDTATGQEVVWARRLCPTRARVFTVPFDPSRRFGEVVLHDGAPNGERIVEGQRYAVFDEIMLFTPSDLATLSVTVTAATTDDVEALIEVFSRHDLGAEVLTSGELLCKCCSEGSLPQERSIKAGEQVVLLAAPEHRAVELLDEWRSGRPDGRQWTGLHPAT</sequence>
<evidence type="ECO:0000313" key="1">
    <source>
        <dbReference type="EMBL" id="MBF9127601.1"/>
    </source>
</evidence>
<dbReference type="Gene3D" id="1.25.40.10">
    <property type="entry name" value="Tetratricopeptide repeat domain"/>
    <property type="match status" value="1"/>
</dbReference>